<keyword evidence="3" id="KW-1185">Reference proteome</keyword>
<dbReference type="PANTHER" id="PTHR34072:SF52">
    <property type="entry name" value="RIBONUCLEASE H"/>
    <property type="match status" value="1"/>
</dbReference>
<feature type="domain" description="Reverse transcriptase/retrotransposon-derived protein RNase H-like" evidence="1">
    <location>
        <begin position="50"/>
        <end position="144"/>
    </location>
</feature>
<dbReference type="SUPFAM" id="SSF56672">
    <property type="entry name" value="DNA/RNA polymerases"/>
    <property type="match status" value="1"/>
</dbReference>
<dbReference type="InterPro" id="IPR043128">
    <property type="entry name" value="Rev_trsase/Diguanyl_cyclase"/>
</dbReference>
<dbReference type="EMBL" id="CAMAPF010000193">
    <property type="protein sequence ID" value="CAH9112123.1"/>
    <property type="molecule type" value="Genomic_DNA"/>
</dbReference>
<evidence type="ECO:0000259" key="1">
    <source>
        <dbReference type="Pfam" id="PF17919"/>
    </source>
</evidence>
<gene>
    <name evidence="2" type="ORF">CEPIT_LOCUS19774</name>
</gene>
<reference evidence="2" key="1">
    <citation type="submission" date="2022-07" db="EMBL/GenBank/DDBJ databases">
        <authorList>
            <person name="Macas J."/>
            <person name="Novak P."/>
            <person name="Neumann P."/>
        </authorList>
    </citation>
    <scope>NUCLEOTIDE SEQUENCE</scope>
</reference>
<dbReference type="PANTHER" id="PTHR34072">
    <property type="entry name" value="ENZYMATIC POLYPROTEIN-RELATED"/>
    <property type="match status" value="1"/>
</dbReference>
<dbReference type="FunFam" id="3.30.70.270:FF:000020">
    <property type="entry name" value="Transposon Tf2-6 polyprotein-like Protein"/>
    <property type="match status" value="1"/>
</dbReference>
<dbReference type="InterPro" id="IPR043502">
    <property type="entry name" value="DNA/RNA_pol_sf"/>
</dbReference>
<dbReference type="InterPro" id="IPR041577">
    <property type="entry name" value="RT_RNaseH_2"/>
</dbReference>
<dbReference type="Pfam" id="PF17919">
    <property type="entry name" value="RT_RNaseH_2"/>
    <property type="match status" value="1"/>
</dbReference>
<evidence type="ECO:0000313" key="3">
    <source>
        <dbReference type="Proteomes" id="UP001152523"/>
    </source>
</evidence>
<feature type="non-terminal residue" evidence="2">
    <location>
        <position position="272"/>
    </location>
</feature>
<dbReference type="AlphaFoldDB" id="A0AAV0E0U0"/>
<protein>
    <recommendedName>
        <fullName evidence="1">Reverse transcriptase/retrotransposon-derived protein RNase H-like domain-containing protein</fullName>
    </recommendedName>
</protein>
<dbReference type="Proteomes" id="UP001152523">
    <property type="component" value="Unassembled WGS sequence"/>
</dbReference>
<comment type="caution">
    <text evidence="2">The sequence shown here is derived from an EMBL/GenBank/DDBJ whole genome shotgun (WGS) entry which is preliminary data.</text>
</comment>
<dbReference type="CDD" id="cd09274">
    <property type="entry name" value="RNase_HI_RT_Ty3"/>
    <property type="match status" value="1"/>
</dbReference>
<sequence length="272" mass="31240">MAMQNWAVPKDLKELRGFLGLTGYYRRFVKNYSKIVAPLTNLLKKDGFKWDEQATQAFLDLKQAMISLPVLRVPDFNKLFVIETDASGRGLGAVLMQDGGPIAYMSKVLSTKHLTKSIYEKELMAIVFAIQKWRPYLLGRLFEVHTDQRSLRYLTEQKIMGEDQQKWISKLLGYNFTIRYKPGIENKAADALSRKPIFAALSTVTCHEWEGLADELQKDPKYGEILQKILSQPEQCRGFRVKGGLLYYKERLVLPKGSPRILSVLKEYHDTA</sequence>
<accession>A0AAV0E0U0</accession>
<proteinExistence type="predicted"/>
<name>A0AAV0E0U0_9ASTE</name>
<dbReference type="Gene3D" id="3.30.70.270">
    <property type="match status" value="1"/>
</dbReference>
<organism evidence="2 3">
    <name type="scientific">Cuscuta epithymum</name>
    <dbReference type="NCBI Taxonomy" id="186058"/>
    <lineage>
        <taxon>Eukaryota</taxon>
        <taxon>Viridiplantae</taxon>
        <taxon>Streptophyta</taxon>
        <taxon>Embryophyta</taxon>
        <taxon>Tracheophyta</taxon>
        <taxon>Spermatophyta</taxon>
        <taxon>Magnoliopsida</taxon>
        <taxon>eudicotyledons</taxon>
        <taxon>Gunneridae</taxon>
        <taxon>Pentapetalae</taxon>
        <taxon>asterids</taxon>
        <taxon>lamiids</taxon>
        <taxon>Solanales</taxon>
        <taxon>Convolvulaceae</taxon>
        <taxon>Cuscuteae</taxon>
        <taxon>Cuscuta</taxon>
        <taxon>Cuscuta subgen. Cuscuta</taxon>
    </lineage>
</organism>
<evidence type="ECO:0000313" key="2">
    <source>
        <dbReference type="EMBL" id="CAH9112123.1"/>
    </source>
</evidence>